<feature type="transmembrane region" description="Helical" evidence="7">
    <location>
        <begin position="356"/>
        <end position="374"/>
    </location>
</feature>
<evidence type="ECO:0000313" key="9">
    <source>
        <dbReference type="EMBL" id="QDT63749.1"/>
    </source>
</evidence>
<evidence type="ECO:0000256" key="4">
    <source>
        <dbReference type="ARBA" id="ARBA00022692"/>
    </source>
</evidence>
<evidence type="ECO:0000256" key="3">
    <source>
        <dbReference type="ARBA" id="ARBA00022475"/>
    </source>
</evidence>
<keyword evidence="4 7" id="KW-0812">Transmembrane</keyword>
<dbReference type="Pfam" id="PF12911">
    <property type="entry name" value="OppC_N"/>
    <property type="match status" value="1"/>
</dbReference>
<reference evidence="9 10" key="1">
    <citation type="submission" date="2019-02" db="EMBL/GenBank/DDBJ databases">
        <title>Deep-cultivation of Planctomycetes and their phenomic and genomic characterization uncovers novel biology.</title>
        <authorList>
            <person name="Wiegand S."/>
            <person name="Jogler M."/>
            <person name="Boedeker C."/>
            <person name="Pinto D."/>
            <person name="Vollmers J."/>
            <person name="Rivas-Marin E."/>
            <person name="Kohn T."/>
            <person name="Peeters S.H."/>
            <person name="Heuer A."/>
            <person name="Rast P."/>
            <person name="Oberbeckmann S."/>
            <person name="Bunk B."/>
            <person name="Jeske O."/>
            <person name="Meyerdierks A."/>
            <person name="Storesund J.E."/>
            <person name="Kallscheuer N."/>
            <person name="Luecker S."/>
            <person name="Lage O.M."/>
            <person name="Pohl T."/>
            <person name="Merkel B.J."/>
            <person name="Hornburger P."/>
            <person name="Mueller R.-W."/>
            <person name="Bruemmer F."/>
            <person name="Labrenz M."/>
            <person name="Spormann A.M."/>
            <person name="Op den Camp H."/>
            <person name="Overmann J."/>
            <person name="Amann R."/>
            <person name="Jetten M.S.M."/>
            <person name="Mascher T."/>
            <person name="Medema M.H."/>
            <person name="Devos D.P."/>
            <person name="Kaster A.-K."/>
            <person name="Ovreas L."/>
            <person name="Rohde M."/>
            <person name="Galperin M.Y."/>
            <person name="Jogler C."/>
        </authorList>
    </citation>
    <scope>NUCLEOTIDE SEQUENCE [LARGE SCALE GENOMIC DNA]</scope>
    <source>
        <strain evidence="9 10">V22</strain>
    </source>
</reference>
<dbReference type="GO" id="GO:0055085">
    <property type="term" value="P:transmembrane transport"/>
    <property type="evidence" value="ECO:0007669"/>
    <property type="project" value="InterPro"/>
</dbReference>
<keyword evidence="5 7" id="KW-1133">Transmembrane helix</keyword>
<sequence>MAEADDNKAAKQPEKGRSQSALIWKGFCQRKLAVISTCVIIVLVTISIFAPIIANDKPLAYRGMNRYAYNDGLRNIRALLGTFRTADRDDFSAEDTFDNIESQFDRITGTVDKDSREKLIQFRVEIHAAVFPEISQTKLNQLRRQVRTDFGPDNIQLNSRWFFPAIMSLGWADLFFITLNIGALKLIFFSLTGLIGPTLRKRMLWLTLIAPIIIAGAWWALVPDRLDSTPYKQGRLADASDADSAPVIFETVIWPPIPYALDEDNLDRKFAAPFWWPEEKDSEEISSSAEPGPWEGVHWLGTDKIGRDVMSRMIWGGRVSLAVGIVAVGIYVTIGVIVGAIAGYFRGWTDVILSRIIEIVIVFPSFFLILTIVAMIGPSIWNIMVVIGLTGWTGVARLVRGEFLRLAGQEFVMAGRALGYSAPRIIFKHVLPNAIAPVLVAATFGVAGAILTESALSFLGLGITIPKPSWGGILAEGRDYIRIAPWLIYFPGFAIFVTITCYNIVGDALRDASDPRLRGSR</sequence>
<dbReference type="PANTHER" id="PTHR43386">
    <property type="entry name" value="OLIGOPEPTIDE TRANSPORT SYSTEM PERMEASE PROTEIN APPC"/>
    <property type="match status" value="1"/>
</dbReference>
<accession>A0A517T5V4</accession>
<dbReference type="InterPro" id="IPR050366">
    <property type="entry name" value="BP-dependent_transpt_permease"/>
</dbReference>
<evidence type="ECO:0000256" key="5">
    <source>
        <dbReference type="ARBA" id="ARBA00022989"/>
    </source>
</evidence>
<feature type="domain" description="ABC transmembrane type-1" evidence="8">
    <location>
        <begin position="317"/>
        <end position="506"/>
    </location>
</feature>
<organism evidence="9 10">
    <name type="scientific">Calycomorphotria hydatis</name>
    <dbReference type="NCBI Taxonomy" id="2528027"/>
    <lineage>
        <taxon>Bacteria</taxon>
        <taxon>Pseudomonadati</taxon>
        <taxon>Planctomycetota</taxon>
        <taxon>Planctomycetia</taxon>
        <taxon>Planctomycetales</taxon>
        <taxon>Planctomycetaceae</taxon>
        <taxon>Calycomorphotria</taxon>
    </lineage>
</organism>
<dbReference type="OrthoDB" id="9797852at2"/>
<keyword evidence="3" id="KW-1003">Cell membrane</keyword>
<evidence type="ECO:0000256" key="2">
    <source>
        <dbReference type="ARBA" id="ARBA00022448"/>
    </source>
</evidence>
<feature type="transmembrane region" description="Helical" evidence="7">
    <location>
        <begin position="434"/>
        <end position="463"/>
    </location>
</feature>
<name>A0A517T5V4_9PLAN</name>
<dbReference type="InterPro" id="IPR035906">
    <property type="entry name" value="MetI-like_sf"/>
</dbReference>
<dbReference type="GO" id="GO:0005886">
    <property type="term" value="C:plasma membrane"/>
    <property type="evidence" value="ECO:0007669"/>
    <property type="project" value="UniProtKB-SubCell"/>
</dbReference>
<evidence type="ECO:0000256" key="1">
    <source>
        <dbReference type="ARBA" id="ARBA00004651"/>
    </source>
</evidence>
<dbReference type="EMBL" id="CP036316">
    <property type="protein sequence ID" value="QDT63749.1"/>
    <property type="molecule type" value="Genomic_DNA"/>
</dbReference>
<protein>
    <submittedName>
        <fullName evidence="9">Oligopeptide transport system permease protein OppC</fullName>
    </submittedName>
</protein>
<keyword evidence="6 7" id="KW-0472">Membrane</keyword>
<dbReference type="PROSITE" id="PS50928">
    <property type="entry name" value="ABC_TM1"/>
    <property type="match status" value="1"/>
</dbReference>
<proteinExistence type="inferred from homology"/>
<dbReference type="Gene3D" id="1.10.3720.10">
    <property type="entry name" value="MetI-like"/>
    <property type="match status" value="1"/>
</dbReference>
<evidence type="ECO:0000313" key="10">
    <source>
        <dbReference type="Proteomes" id="UP000319976"/>
    </source>
</evidence>
<feature type="transmembrane region" description="Helical" evidence="7">
    <location>
        <begin position="380"/>
        <end position="399"/>
    </location>
</feature>
<dbReference type="SUPFAM" id="SSF161098">
    <property type="entry name" value="MetI-like"/>
    <property type="match status" value="1"/>
</dbReference>
<dbReference type="RefSeq" id="WP_145260296.1">
    <property type="nucleotide sequence ID" value="NZ_CP036316.1"/>
</dbReference>
<feature type="transmembrane region" description="Helical" evidence="7">
    <location>
        <begin position="203"/>
        <end position="221"/>
    </location>
</feature>
<comment type="similarity">
    <text evidence="7">Belongs to the binding-protein-dependent transport system permease family.</text>
</comment>
<dbReference type="Proteomes" id="UP000319976">
    <property type="component" value="Chromosome"/>
</dbReference>
<gene>
    <name evidence="9" type="primary">oppC</name>
    <name evidence="9" type="ORF">V22_09740</name>
</gene>
<keyword evidence="10" id="KW-1185">Reference proteome</keyword>
<evidence type="ECO:0000259" key="8">
    <source>
        <dbReference type="PROSITE" id="PS50928"/>
    </source>
</evidence>
<comment type="subcellular location">
    <subcellularLocation>
        <location evidence="1 7">Cell membrane</location>
        <topology evidence="1 7">Multi-pass membrane protein</topology>
    </subcellularLocation>
</comment>
<dbReference type="PANTHER" id="PTHR43386:SF1">
    <property type="entry name" value="D,D-DIPEPTIDE TRANSPORT SYSTEM PERMEASE PROTEIN DDPC-RELATED"/>
    <property type="match status" value="1"/>
</dbReference>
<feature type="transmembrane region" description="Helical" evidence="7">
    <location>
        <begin position="32"/>
        <end position="54"/>
    </location>
</feature>
<feature type="transmembrane region" description="Helical" evidence="7">
    <location>
        <begin position="483"/>
        <end position="505"/>
    </location>
</feature>
<evidence type="ECO:0000256" key="6">
    <source>
        <dbReference type="ARBA" id="ARBA00023136"/>
    </source>
</evidence>
<dbReference type="InterPro" id="IPR025966">
    <property type="entry name" value="OppC_N"/>
</dbReference>
<feature type="transmembrane region" description="Helical" evidence="7">
    <location>
        <begin position="161"/>
        <end position="191"/>
    </location>
</feature>
<evidence type="ECO:0000256" key="7">
    <source>
        <dbReference type="RuleBase" id="RU363032"/>
    </source>
</evidence>
<dbReference type="KEGG" id="chya:V22_09740"/>
<keyword evidence="2 7" id="KW-0813">Transport</keyword>
<dbReference type="AlphaFoldDB" id="A0A517T5V4"/>
<feature type="transmembrane region" description="Helical" evidence="7">
    <location>
        <begin position="319"/>
        <end position="344"/>
    </location>
</feature>
<dbReference type="InterPro" id="IPR000515">
    <property type="entry name" value="MetI-like"/>
</dbReference>
<dbReference type="Pfam" id="PF00528">
    <property type="entry name" value="BPD_transp_1"/>
    <property type="match status" value="1"/>
</dbReference>
<dbReference type="CDD" id="cd06261">
    <property type="entry name" value="TM_PBP2"/>
    <property type="match status" value="1"/>
</dbReference>